<reference evidence="1 2" key="1">
    <citation type="submission" date="2023-03" db="EMBL/GenBank/DDBJ databases">
        <title>Isolation and description of six Streptomyces strains from soil environments, able to metabolize different microbial glucans.</title>
        <authorList>
            <person name="Widen T."/>
            <person name="Larsbrink J."/>
        </authorList>
    </citation>
    <scope>NUCLEOTIDE SEQUENCE [LARGE SCALE GENOMIC DNA]</scope>
    <source>
        <strain evidence="1 2">Mut1</strain>
    </source>
</reference>
<accession>A0ABY9HTS4</accession>
<protein>
    <submittedName>
        <fullName evidence="1">Uncharacterized protein</fullName>
    </submittedName>
</protein>
<dbReference type="Proteomes" id="UP001239522">
    <property type="component" value="Chromosome"/>
</dbReference>
<proteinExistence type="predicted"/>
<organism evidence="1 2">
    <name type="scientific">Streptomyces castrisilvae</name>
    <dbReference type="NCBI Taxonomy" id="3033811"/>
    <lineage>
        <taxon>Bacteria</taxon>
        <taxon>Bacillati</taxon>
        <taxon>Actinomycetota</taxon>
        <taxon>Actinomycetes</taxon>
        <taxon>Kitasatosporales</taxon>
        <taxon>Streptomycetaceae</taxon>
        <taxon>Streptomyces</taxon>
    </lineage>
</organism>
<dbReference type="EMBL" id="CP120997">
    <property type="protein sequence ID" value="WLQ37975.1"/>
    <property type="molecule type" value="Genomic_DNA"/>
</dbReference>
<evidence type="ECO:0000313" key="1">
    <source>
        <dbReference type="EMBL" id="WLQ37975.1"/>
    </source>
</evidence>
<gene>
    <name evidence="1" type="ORF">P8A18_33025</name>
</gene>
<evidence type="ECO:0000313" key="2">
    <source>
        <dbReference type="Proteomes" id="UP001239522"/>
    </source>
</evidence>
<dbReference type="RefSeq" id="WP_306060587.1">
    <property type="nucleotide sequence ID" value="NZ_CP120997.1"/>
</dbReference>
<sequence length="185" mass="20464">MSNSYALPILRTSDLAEAVRVVEVLLEIADLRDLEVDYEAAVSSPNTLKMLLELLPYARWYARDGEITSSQASDESSMHLPLRLRALAEPPETVHGFTATLNGTPATVRWDFMGWPAAPEIGMDIGGARGAFVTLCINLHDLELEEPASDHTVYVHVKYFETQRAHWLAEQVGLQVIGDGVEAPY</sequence>
<name>A0ABY9HTS4_9ACTN</name>
<keyword evidence="2" id="KW-1185">Reference proteome</keyword>